<evidence type="ECO:0000256" key="1">
    <source>
        <dbReference type="ARBA" id="ARBA00004167"/>
    </source>
</evidence>
<evidence type="ECO:0000256" key="4">
    <source>
        <dbReference type="ARBA" id="ARBA00023136"/>
    </source>
</evidence>
<dbReference type="OrthoDB" id="10028801at2759"/>
<feature type="chain" id="PRO_5034463618" evidence="8">
    <location>
        <begin position="30"/>
        <end position="563"/>
    </location>
</feature>
<name>A0A8B8A110_ACAPL</name>
<dbReference type="CDD" id="cd00099">
    <property type="entry name" value="IgV"/>
    <property type="match status" value="1"/>
</dbReference>
<keyword evidence="2 7" id="KW-0812">Transmembrane</keyword>
<dbReference type="Pfam" id="PF08205">
    <property type="entry name" value="C2-set_2"/>
    <property type="match status" value="1"/>
</dbReference>
<feature type="region of interest" description="Disordered" evidence="6">
    <location>
        <begin position="403"/>
        <end position="555"/>
    </location>
</feature>
<comment type="subcellular location">
    <subcellularLocation>
        <location evidence="1">Membrane</location>
        <topology evidence="1">Single-pass membrane protein</topology>
    </subcellularLocation>
</comment>
<dbReference type="InterPro" id="IPR013783">
    <property type="entry name" value="Ig-like_fold"/>
</dbReference>
<feature type="domain" description="Ig-like" evidence="9">
    <location>
        <begin position="31"/>
        <end position="121"/>
    </location>
</feature>
<dbReference type="RefSeq" id="XP_022111438.1">
    <property type="nucleotide sequence ID" value="XM_022255746.1"/>
</dbReference>
<sequence length="563" mass="61602">MALKFGGVIPTAVHLLIILPWMDHHAVRSQPMLDEGPQDAAVHVGQEVTFVCDLRNVGDYGIFWFQQQRNMYLTSGRQVSDNLLRSELRERVSIVGRADQEEFNLKIVNVQVADEGEYFCRHALPEGDYTNSGRAELLVLIPPTPESPLCEVIPLSVNSDHFDVGDEVQLHCYQKGGNPPPDLTFLRDGNQLSGPGRTITHRYLLSEDDNGVTFTCIMTTPALNEPRNCSVIPLSISPSATISPSVSWVEEGTSGLFECSGEGIPNIARYRWRVTNANTRGMLPTNRYTTAQSANGQSLEIVVTENLDLLCIVSVPSGLSGNATATVQVKKQDMTTLNAGSTVQTSPTTKPSPPAAFPIAAVVIPLLTVMAVFAAFIALCLWRRKRQRKLNISIRYKTSVRCDESDYGAQSRRDGQITHAGNDFSASTGSEVDTSHMTYNPLYATSDNHQVGQTPNQSYRPNQPSSKPKPDMRAVTRQQDAIGSPVESVGHPQDIPLYSTPNKKGKGLGELKYSNVPVEEPEETDSGLVYADLDLEESSPSKDIDNNGLPPGSDQTVYAMIRS</sequence>
<dbReference type="InterPro" id="IPR003598">
    <property type="entry name" value="Ig_sub2"/>
</dbReference>
<evidence type="ECO:0000313" key="10">
    <source>
        <dbReference type="Proteomes" id="UP000694845"/>
    </source>
</evidence>
<feature type="domain" description="Ig-like" evidence="9">
    <location>
        <begin position="238"/>
        <end position="328"/>
    </location>
</feature>
<dbReference type="GO" id="GO:0016020">
    <property type="term" value="C:membrane"/>
    <property type="evidence" value="ECO:0007669"/>
    <property type="project" value="UniProtKB-SubCell"/>
</dbReference>
<evidence type="ECO:0000313" key="11">
    <source>
        <dbReference type="RefSeq" id="XP_022111438.1"/>
    </source>
</evidence>
<reference evidence="11" key="1">
    <citation type="submission" date="2025-08" db="UniProtKB">
        <authorList>
            <consortium name="RefSeq"/>
        </authorList>
    </citation>
    <scope>IDENTIFICATION</scope>
</reference>
<dbReference type="AlphaFoldDB" id="A0A8B8A110"/>
<dbReference type="InterPro" id="IPR036179">
    <property type="entry name" value="Ig-like_dom_sf"/>
</dbReference>
<dbReference type="InterPro" id="IPR013106">
    <property type="entry name" value="Ig_V-set"/>
</dbReference>
<dbReference type="OMA" id="SWINCRT"/>
<proteinExistence type="predicted"/>
<keyword evidence="8" id="KW-0732">Signal</keyword>
<evidence type="ECO:0000256" key="7">
    <source>
        <dbReference type="SAM" id="Phobius"/>
    </source>
</evidence>
<dbReference type="InterPro" id="IPR003599">
    <property type="entry name" value="Ig_sub"/>
</dbReference>
<dbReference type="SMART" id="SM00408">
    <property type="entry name" value="IGc2"/>
    <property type="match status" value="2"/>
</dbReference>
<evidence type="ECO:0000259" key="9">
    <source>
        <dbReference type="PROSITE" id="PS50835"/>
    </source>
</evidence>
<dbReference type="InterPro" id="IPR007110">
    <property type="entry name" value="Ig-like_dom"/>
</dbReference>
<dbReference type="PROSITE" id="PS50835">
    <property type="entry name" value="IG_LIKE"/>
    <property type="match status" value="3"/>
</dbReference>
<keyword evidence="3 7" id="KW-1133">Transmembrane helix</keyword>
<keyword evidence="5" id="KW-1015">Disulfide bond</keyword>
<dbReference type="Proteomes" id="UP000694845">
    <property type="component" value="Unplaced"/>
</dbReference>
<evidence type="ECO:0000256" key="3">
    <source>
        <dbReference type="ARBA" id="ARBA00022989"/>
    </source>
</evidence>
<keyword evidence="10" id="KW-1185">Reference proteome</keyword>
<organism evidence="10 11">
    <name type="scientific">Acanthaster planci</name>
    <name type="common">Crown-of-thorns starfish</name>
    <dbReference type="NCBI Taxonomy" id="133434"/>
    <lineage>
        <taxon>Eukaryota</taxon>
        <taxon>Metazoa</taxon>
        <taxon>Echinodermata</taxon>
        <taxon>Eleutherozoa</taxon>
        <taxon>Asterozoa</taxon>
        <taxon>Asteroidea</taxon>
        <taxon>Valvatacea</taxon>
        <taxon>Valvatida</taxon>
        <taxon>Acanthasteridae</taxon>
        <taxon>Acanthaster</taxon>
    </lineage>
</organism>
<dbReference type="SMART" id="SM00406">
    <property type="entry name" value="IGv"/>
    <property type="match status" value="1"/>
</dbReference>
<evidence type="ECO:0000256" key="6">
    <source>
        <dbReference type="SAM" id="MobiDB-lite"/>
    </source>
</evidence>
<feature type="signal peptide" evidence="8">
    <location>
        <begin position="1"/>
        <end position="29"/>
    </location>
</feature>
<dbReference type="PANTHER" id="PTHR45889:SF8">
    <property type="entry name" value="IG-LIKE DOMAIN-CONTAINING PROTEIN"/>
    <property type="match status" value="1"/>
</dbReference>
<evidence type="ECO:0000256" key="2">
    <source>
        <dbReference type="ARBA" id="ARBA00022692"/>
    </source>
</evidence>
<accession>A0A8B8A110</accession>
<dbReference type="Gene3D" id="2.60.40.10">
    <property type="entry name" value="Immunoglobulins"/>
    <property type="match status" value="2"/>
</dbReference>
<evidence type="ECO:0000256" key="5">
    <source>
        <dbReference type="ARBA" id="ARBA00023157"/>
    </source>
</evidence>
<dbReference type="PANTHER" id="PTHR45889">
    <property type="entry name" value="IG-LIKE DOMAIN-CONTAINING PROTEIN"/>
    <property type="match status" value="1"/>
</dbReference>
<evidence type="ECO:0000256" key="8">
    <source>
        <dbReference type="SAM" id="SignalP"/>
    </source>
</evidence>
<feature type="domain" description="Ig-like" evidence="9">
    <location>
        <begin position="148"/>
        <end position="230"/>
    </location>
</feature>
<dbReference type="KEGG" id="aplc:110990665"/>
<dbReference type="Pfam" id="PF07686">
    <property type="entry name" value="V-set"/>
    <property type="match status" value="1"/>
</dbReference>
<feature type="transmembrane region" description="Helical" evidence="7">
    <location>
        <begin position="355"/>
        <end position="382"/>
    </location>
</feature>
<dbReference type="SUPFAM" id="SSF48726">
    <property type="entry name" value="Immunoglobulin"/>
    <property type="match status" value="2"/>
</dbReference>
<gene>
    <name evidence="11" type="primary">LOC110990665</name>
</gene>
<dbReference type="InterPro" id="IPR013162">
    <property type="entry name" value="CD80_C2-set"/>
</dbReference>
<dbReference type="SMART" id="SM00409">
    <property type="entry name" value="IG"/>
    <property type="match status" value="2"/>
</dbReference>
<protein>
    <submittedName>
        <fullName evidence="11">Down syndrome cell adhesion molecule-like protein Dscam2</fullName>
    </submittedName>
</protein>
<keyword evidence="4 7" id="KW-0472">Membrane</keyword>
<feature type="compositionally biased region" description="Polar residues" evidence="6">
    <location>
        <begin position="424"/>
        <end position="466"/>
    </location>
</feature>
<dbReference type="GeneID" id="110990665"/>